<reference evidence="2" key="5">
    <citation type="submission" date="2025-09" db="UniProtKB">
        <authorList>
            <consortium name="Ensembl"/>
        </authorList>
    </citation>
    <scope>IDENTIFICATION</scope>
</reference>
<reference evidence="2 3" key="3">
    <citation type="journal article" date="2006" name="Nature">
        <title>DNA sequence of human chromosome 17 and analysis of rearrangement in the human lineage.</title>
        <authorList>
            <person name="Zody M.C."/>
            <person name="Garber M."/>
            <person name="Adams D.J."/>
            <person name="Sharpe T."/>
            <person name="Harrow J."/>
            <person name="Lupski J.R."/>
            <person name="Nicholson C."/>
            <person name="Searle S.M."/>
            <person name="Wilming L."/>
            <person name="Young S.K."/>
            <person name="Abouelleil A."/>
            <person name="Allen N.R."/>
            <person name="Bi W."/>
            <person name="Bloom T."/>
            <person name="Borowsky M.L."/>
            <person name="Bugalter B.E."/>
            <person name="Butler J."/>
            <person name="Chang J.L."/>
            <person name="Chen C.K."/>
            <person name="Cook A."/>
            <person name="Corum B."/>
            <person name="Cuomo C.A."/>
            <person name="de Jong P.J."/>
            <person name="DeCaprio D."/>
            <person name="Dewar K."/>
            <person name="FitzGerald M."/>
            <person name="Gilbert J."/>
            <person name="Gibson R."/>
            <person name="Gnerre S."/>
            <person name="Goldstein S."/>
            <person name="Grafham D.V."/>
            <person name="Grocock R."/>
            <person name="Hafez N."/>
            <person name="Hagopian D.S."/>
            <person name="Hart E."/>
            <person name="Norman C.H."/>
            <person name="Humphray S."/>
            <person name="Jaffe D.B."/>
            <person name="Jones M."/>
            <person name="Kamal M."/>
            <person name="Khodiyar V.K."/>
            <person name="LaButti K."/>
            <person name="Laird G."/>
            <person name="Lehoczky J."/>
            <person name="Liu X."/>
            <person name="Lokyitsang T."/>
            <person name="Loveland J."/>
            <person name="Lui A."/>
            <person name="Macdonald P."/>
            <person name="Major J.E."/>
            <person name="Matthews L."/>
            <person name="Mauceli E."/>
            <person name="McCarroll S.A."/>
            <person name="Mihalev A.H."/>
            <person name="Mudge J."/>
            <person name="Nguyen C."/>
            <person name="Nicol R."/>
            <person name="O'Leary S.B."/>
            <person name="Osoegawa K."/>
            <person name="Schwartz D.C."/>
            <person name="Shaw-Smith C."/>
            <person name="Stankiewicz P."/>
            <person name="Steward C."/>
            <person name="Swarbreck D."/>
            <person name="Venkataraman V."/>
            <person name="Whittaker C.A."/>
            <person name="Yang X."/>
            <person name="Zimmer A.R."/>
            <person name="Bradley A."/>
            <person name="Hubbard T."/>
            <person name="Birren B.W."/>
            <person name="Rogers J."/>
            <person name="Lander E.S."/>
            <person name="Nusbaum C."/>
        </authorList>
    </citation>
    <scope>NUCLEOTIDE SEQUENCE [LARGE SCALE GENOMIC DNA]</scope>
</reference>
<evidence type="ECO:0007829" key="4">
    <source>
        <dbReference type="PeptideAtlas" id="A0A8I5KR73"/>
    </source>
</evidence>
<feature type="compositionally biased region" description="Low complexity" evidence="1">
    <location>
        <begin position="28"/>
        <end position="42"/>
    </location>
</feature>
<proteinExistence type="evidence at protein level"/>
<evidence type="ECO:0000313" key="2">
    <source>
        <dbReference type="Ensembl" id="ENSP00000510013.1"/>
    </source>
</evidence>
<reference evidence="2 3" key="2">
    <citation type="journal article" date="2004" name="Nature">
        <title>Finishing the euchromatic sequence of the human genome.</title>
        <authorList>
            <consortium name="International Human Genome Sequencing Consortium"/>
        </authorList>
    </citation>
    <scope>NUCLEOTIDE SEQUENCE [LARGE SCALE GENOMIC DNA]</scope>
</reference>
<keyword evidence="3" id="KW-1185">Reference proteome</keyword>
<dbReference type="HGNC" id="HGNC:11547">
    <property type="gene designation" value="TAF15"/>
</dbReference>
<protein>
    <submittedName>
        <fullName evidence="2">TATA-box binding protein associated factor 15</fullName>
    </submittedName>
</protein>
<dbReference type="OpenTargets" id="ENSG00000270647"/>
<dbReference type="AlphaFoldDB" id="A0A8I5KR73"/>
<evidence type="ECO:0000313" key="3">
    <source>
        <dbReference type="Proteomes" id="UP000005640"/>
    </source>
</evidence>
<dbReference type="OrthoDB" id="76445at2759"/>
<dbReference type="GeneTree" id="ENSGT00940000156438"/>
<dbReference type="Ensembl" id="ENST00000604360.6">
    <property type="protein sequence ID" value="ENSP00000510013.1"/>
    <property type="gene ID" value="ENSG00000270647.7"/>
</dbReference>
<evidence type="ECO:0000256" key="1">
    <source>
        <dbReference type="SAM" id="MobiDB-lite"/>
    </source>
</evidence>
<reference evidence="2" key="4">
    <citation type="submission" date="2025-08" db="UniProtKB">
        <authorList>
            <consortium name="Ensembl"/>
        </authorList>
    </citation>
    <scope>IDENTIFICATION</scope>
</reference>
<reference evidence="2 3" key="1">
    <citation type="journal article" date="2001" name="Nature">
        <title>Initial sequencing and analysis of the human genome.</title>
        <authorList>
            <consortium name="International Human Genome Sequencing Consortium"/>
            <person name="Lander E.S."/>
            <person name="Linton L.M."/>
            <person name="Birren B."/>
            <person name="Nusbaum C."/>
            <person name="Zody M.C."/>
            <person name="Baldwin J."/>
            <person name="Devon K."/>
            <person name="Dewar K."/>
            <person name="Doyle M."/>
            <person name="FitzHugh W."/>
            <person name="Funke R."/>
            <person name="Gage D."/>
            <person name="Harris K."/>
            <person name="Heaford A."/>
            <person name="Howland J."/>
            <person name="Kann L."/>
            <person name="Lehoczky J."/>
            <person name="LeVine R."/>
            <person name="McEwan P."/>
            <person name="McKernan K."/>
            <person name="Meldrim J."/>
            <person name="Mesirov J.P."/>
            <person name="Miranda C."/>
            <person name="Morris W."/>
            <person name="Naylor J."/>
            <person name="Raymond C."/>
            <person name="Rosetti M."/>
            <person name="Santos R."/>
            <person name="Sheridan A."/>
            <person name="Sougnez C."/>
            <person name="Stange-Thomann N."/>
            <person name="Stojanovic N."/>
            <person name="Subramanian A."/>
            <person name="Wyman D."/>
            <person name="Rogers J."/>
            <person name="Sulston J."/>
            <person name="Ainscough R."/>
            <person name="Beck S."/>
            <person name="Bentley D."/>
            <person name="Burton J."/>
            <person name="Clee C."/>
            <person name="Carter N."/>
            <person name="Coulson A."/>
            <person name="Deadman R."/>
            <person name="Deloukas P."/>
            <person name="Dunham A."/>
            <person name="Dunham I."/>
            <person name="Durbin R."/>
            <person name="French L."/>
            <person name="Grafham D."/>
            <person name="Gregory S."/>
            <person name="Hubbard T."/>
            <person name="Humphray S."/>
            <person name="Hunt A."/>
            <person name="Jones M."/>
            <person name="Lloyd C."/>
            <person name="McMurray A."/>
            <person name="Matthews L."/>
            <person name="Mercer S."/>
            <person name="Milne S."/>
            <person name="Mullikin J.C."/>
            <person name="Mungall A."/>
            <person name="Plumb R."/>
            <person name="Ross M."/>
            <person name="Shownkeen R."/>
            <person name="Sims S."/>
            <person name="Waterston R.H."/>
            <person name="Wilson R.K."/>
            <person name="Hillier L.W."/>
            <person name="McPherson J.D."/>
            <person name="Marra M.A."/>
            <person name="Mardis E.R."/>
            <person name="Fulton L.A."/>
            <person name="Chinwalla A.T."/>
            <person name="Pepin K.H."/>
            <person name="Gish W.R."/>
            <person name="Chissoe S.L."/>
            <person name="Wendl M.C."/>
            <person name="Delehaunty K.D."/>
            <person name="Miner T.L."/>
            <person name="Delehaunty A."/>
            <person name="Kramer J.B."/>
            <person name="Cook L.L."/>
            <person name="Fulton R.S."/>
            <person name="Johnson D.L."/>
            <person name="Minx P.J."/>
            <person name="Clifton S.W."/>
            <person name="Hawkins T."/>
            <person name="Branscomb E."/>
            <person name="Predki P."/>
            <person name="Richardson P."/>
            <person name="Wenning S."/>
            <person name="Slezak T."/>
            <person name="Doggett N."/>
            <person name="Cheng J.F."/>
            <person name="Olsen A."/>
            <person name="Lucas S."/>
            <person name="Elkin C."/>
            <person name="Uberbacher E."/>
            <person name="Frazier M."/>
            <person name="Gibbs R.A."/>
            <person name="Muzny D.M."/>
            <person name="Scherer S.E."/>
            <person name="Bouck J.B."/>
            <person name="Sodergren E.J."/>
            <person name="Worley K.C."/>
            <person name="Rives C.M."/>
            <person name="Gorrell J.H."/>
            <person name="Metzker M.L."/>
            <person name="Naylor S.L."/>
            <person name="Kucherlapati R.S."/>
            <person name="Nelson D.L."/>
            <person name="Weinstock G.M."/>
            <person name="Sakaki Y."/>
            <person name="Fujiyama A."/>
            <person name="Hattori M."/>
            <person name="Yada T."/>
            <person name="Toyoda A."/>
            <person name="Itoh T."/>
            <person name="Kawagoe C."/>
            <person name="Watanabe H."/>
            <person name="Totoki Y."/>
            <person name="Taylor T."/>
            <person name="Weissenbach J."/>
            <person name="Heilig R."/>
            <person name="Saurin W."/>
            <person name="Artiguenave F."/>
            <person name="Brottier P."/>
            <person name="Bruls T."/>
            <person name="Pelletier E."/>
            <person name="Robert C."/>
            <person name="Wincker P."/>
            <person name="Smith D.R."/>
            <person name="Doucette-Stamm L."/>
            <person name="Rubenfield M."/>
            <person name="Weinstock K."/>
            <person name="Lee H.M."/>
            <person name="Dubois J."/>
            <person name="Rosenthal A."/>
            <person name="Platzer M."/>
            <person name="Nyakatura G."/>
            <person name="Taudien S."/>
            <person name="Rump A."/>
            <person name="Yang H."/>
            <person name="Yu J."/>
            <person name="Wang J."/>
            <person name="Huang G."/>
            <person name="Gu J."/>
            <person name="Hood L."/>
            <person name="Rowen L."/>
            <person name="Madan A."/>
            <person name="Qin S."/>
            <person name="Davis R.W."/>
            <person name="Federspiel N.A."/>
            <person name="Abola A.P."/>
            <person name="Proctor M.J."/>
            <person name="Myers R.M."/>
            <person name="Schmutz J."/>
            <person name="Dickson M."/>
            <person name="Grimwood J."/>
            <person name="Cox D.R."/>
            <person name="Olson M.V."/>
            <person name="Kaul R."/>
            <person name="Raymond C."/>
            <person name="Shimizu N."/>
            <person name="Kawasaki K."/>
            <person name="Minoshima S."/>
            <person name="Evans G.A."/>
            <person name="Athanasiou M."/>
            <person name="Schultz R."/>
            <person name="Roe B.A."/>
            <person name="Chen F."/>
            <person name="Pan H."/>
            <person name="Ramser J."/>
            <person name="Lehrach H."/>
            <person name="Reinhardt R."/>
            <person name="McCombie W.R."/>
            <person name="de la Bastide M."/>
            <person name="Dedhia N."/>
            <person name="Blocker H."/>
            <person name="Hornischer K."/>
            <person name="Nordsiek G."/>
            <person name="Agarwala R."/>
            <person name="Aravind L."/>
            <person name="Bailey J.A."/>
            <person name="Bateman A."/>
            <person name="Batzoglou S."/>
            <person name="Birney E."/>
            <person name="Bork P."/>
            <person name="Brown D.G."/>
            <person name="Burge C.B."/>
            <person name="Cerutti L."/>
            <person name="Chen H.C."/>
            <person name="Church D."/>
            <person name="Clamp M."/>
            <person name="Copley R.R."/>
            <person name="Doerks T."/>
            <person name="Eddy S.R."/>
            <person name="Eichler E.E."/>
            <person name="Furey T.S."/>
            <person name="Galagan J."/>
            <person name="Gilbert J.G."/>
            <person name="Harmon C."/>
            <person name="Hayashizaki Y."/>
            <person name="Haussler D."/>
            <person name="Hermjakob H."/>
            <person name="Hokamp K."/>
            <person name="Jang W."/>
            <person name="Johnson L.S."/>
            <person name="Jones T.A."/>
            <person name="Kasif S."/>
            <person name="Kaspryzk A."/>
            <person name="Kennedy S."/>
            <person name="Kent W.J."/>
            <person name="Kitts P."/>
            <person name="Koonin E.V."/>
            <person name="Korf I."/>
            <person name="Kulp D."/>
            <person name="Lancet D."/>
            <person name="Lowe T.M."/>
            <person name="McLysaght A."/>
            <person name="Mikkelsen T."/>
            <person name="Moran J.V."/>
            <person name="Mulder N."/>
            <person name="Pollara V.J."/>
            <person name="Ponting C.P."/>
            <person name="Schuler G."/>
            <person name="Schultz J."/>
            <person name="Slater G."/>
            <person name="Smit A.F."/>
            <person name="Stupka E."/>
            <person name="Szustakowski J."/>
            <person name="Thierry-Mieg D."/>
            <person name="Thierry-Mieg J."/>
            <person name="Wagner L."/>
            <person name="Wallis J."/>
            <person name="Wheeler R."/>
            <person name="Williams A."/>
            <person name="Wolf Y.I."/>
            <person name="Wolfe K.H."/>
            <person name="Yang S.P."/>
            <person name="Yeh R.F."/>
            <person name="Collins F."/>
            <person name="Guyer M.S."/>
            <person name="Peterson J."/>
            <person name="Felsenfeld A."/>
            <person name="Wetterstrand K.A."/>
            <person name="Patrinos A."/>
            <person name="Morgan M.J."/>
            <person name="de Jong P."/>
            <person name="Catanese J.J."/>
            <person name="Osoegawa K."/>
            <person name="Shizuya H."/>
            <person name="Choi S."/>
            <person name="Chen Y.J."/>
        </authorList>
    </citation>
    <scope>NUCLEOTIDE SEQUENCE [LARGE SCALE GENOMIC DNA]</scope>
</reference>
<dbReference type="EMBL" id="AC015849">
    <property type="status" value="NOT_ANNOTATED_CDS"/>
    <property type="molecule type" value="Genomic_DNA"/>
</dbReference>
<gene>
    <name evidence="2" type="primary">TAF15</name>
</gene>
<organism evidence="2 3">
    <name type="scientific">Homo sapiens</name>
    <name type="common">Human</name>
    <dbReference type="NCBI Taxonomy" id="9606"/>
    <lineage>
        <taxon>Eukaryota</taxon>
        <taxon>Metazoa</taxon>
        <taxon>Chordata</taxon>
        <taxon>Craniata</taxon>
        <taxon>Vertebrata</taxon>
        <taxon>Euteleostomi</taxon>
        <taxon>Mammalia</taxon>
        <taxon>Eutheria</taxon>
        <taxon>Euarchontoglires</taxon>
        <taxon>Primates</taxon>
        <taxon>Haplorrhini</taxon>
        <taxon>Catarrhini</taxon>
        <taxon>Hominidae</taxon>
        <taxon>Homo</taxon>
    </lineage>
</organism>
<feature type="compositionally biased region" description="Low complexity" evidence="1">
    <location>
        <begin position="1"/>
        <end position="21"/>
    </location>
</feature>
<keyword evidence="4" id="KW-1267">Proteomics identification</keyword>
<accession>A0A8I5KR73</accession>
<feature type="region of interest" description="Disordered" evidence="1">
    <location>
        <begin position="1"/>
        <end position="42"/>
    </location>
</feature>
<dbReference type="Proteomes" id="UP000005640">
    <property type="component" value="Chromosome 17"/>
</dbReference>
<dbReference type="Ensembl" id="ENST00000604360.6">
    <property type="protein sequence ID" value="ENSP00000510013.1"/>
    <property type="gene ID" value="ENSG00000270647.8"/>
</dbReference>
<sequence>MSDSGSYGQSGGEQQSYSTYGNPGSQGYGQASQSYSGYGQTTDSSYGQNYSGYSSYGQSQSVLWWL</sequence>
<name>A0A8I5KR73_HUMAN</name>